<keyword evidence="1" id="KW-0805">Transcription regulation</keyword>
<keyword evidence="2 5" id="KW-0238">DNA-binding</keyword>
<dbReference type="EMBL" id="FRAC01000028">
    <property type="protein sequence ID" value="SHL26083.1"/>
    <property type="molecule type" value="Genomic_DNA"/>
</dbReference>
<keyword evidence="3" id="KW-0804">Transcription</keyword>
<feature type="domain" description="HTH merR-type" evidence="4">
    <location>
        <begin position="4"/>
        <end position="73"/>
    </location>
</feature>
<dbReference type="SMART" id="SM00422">
    <property type="entry name" value="HTH_MERR"/>
    <property type="match status" value="1"/>
</dbReference>
<dbReference type="PANTHER" id="PTHR30204">
    <property type="entry name" value="REDOX-CYCLING DRUG-SENSING TRANSCRIPTIONAL ACTIVATOR SOXR"/>
    <property type="match status" value="1"/>
</dbReference>
<reference evidence="5 6" key="1">
    <citation type="submission" date="2016-11" db="EMBL/GenBank/DDBJ databases">
        <authorList>
            <person name="Jaros S."/>
            <person name="Januszkiewicz K."/>
            <person name="Wedrychowicz H."/>
        </authorList>
    </citation>
    <scope>NUCLEOTIDE SEQUENCE [LARGE SCALE GENOMIC DNA]</scope>
    <source>
        <strain evidence="5 6">DSM 15929</strain>
    </source>
</reference>
<dbReference type="CDD" id="cd00592">
    <property type="entry name" value="HTH_MerR-like"/>
    <property type="match status" value="1"/>
</dbReference>
<dbReference type="GO" id="GO:0003700">
    <property type="term" value="F:DNA-binding transcription factor activity"/>
    <property type="evidence" value="ECO:0007669"/>
    <property type="project" value="InterPro"/>
</dbReference>
<dbReference type="AlphaFoldDB" id="A0A1M6Z6K4"/>
<dbReference type="InterPro" id="IPR009061">
    <property type="entry name" value="DNA-bd_dom_put_sf"/>
</dbReference>
<dbReference type="Proteomes" id="UP000184386">
    <property type="component" value="Unassembled WGS sequence"/>
</dbReference>
<evidence type="ECO:0000259" key="4">
    <source>
        <dbReference type="PROSITE" id="PS50937"/>
    </source>
</evidence>
<name>A0A1M6Z6K4_9FIRM</name>
<evidence type="ECO:0000313" key="6">
    <source>
        <dbReference type="Proteomes" id="UP000184386"/>
    </source>
</evidence>
<evidence type="ECO:0000256" key="1">
    <source>
        <dbReference type="ARBA" id="ARBA00023015"/>
    </source>
</evidence>
<dbReference type="GO" id="GO:0003677">
    <property type="term" value="F:DNA binding"/>
    <property type="evidence" value="ECO:0007669"/>
    <property type="project" value="UniProtKB-KW"/>
</dbReference>
<dbReference type="RefSeq" id="WP_073279263.1">
    <property type="nucleotide sequence ID" value="NZ_FRAC01000028.1"/>
</dbReference>
<evidence type="ECO:0000313" key="5">
    <source>
        <dbReference type="EMBL" id="SHL26083.1"/>
    </source>
</evidence>
<proteinExistence type="predicted"/>
<evidence type="ECO:0000256" key="3">
    <source>
        <dbReference type="ARBA" id="ARBA00023163"/>
    </source>
</evidence>
<organism evidence="5 6">
    <name type="scientific">Anaerocolumna jejuensis DSM 15929</name>
    <dbReference type="NCBI Taxonomy" id="1121322"/>
    <lineage>
        <taxon>Bacteria</taxon>
        <taxon>Bacillati</taxon>
        <taxon>Bacillota</taxon>
        <taxon>Clostridia</taxon>
        <taxon>Lachnospirales</taxon>
        <taxon>Lachnospiraceae</taxon>
        <taxon>Anaerocolumna</taxon>
    </lineage>
</organism>
<dbReference type="SUPFAM" id="SSF46955">
    <property type="entry name" value="Putative DNA-binding domain"/>
    <property type="match status" value="1"/>
</dbReference>
<dbReference type="InterPro" id="IPR047057">
    <property type="entry name" value="MerR_fam"/>
</dbReference>
<dbReference type="PROSITE" id="PS50937">
    <property type="entry name" value="HTH_MERR_2"/>
    <property type="match status" value="1"/>
</dbReference>
<dbReference type="PANTHER" id="PTHR30204:SF94">
    <property type="entry name" value="HEAVY METAL-DEPENDENT TRANSCRIPTIONAL REGULATOR HI_0293-RELATED"/>
    <property type="match status" value="1"/>
</dbReference>
<dbReference type="Pfam" id="PF13411">
    <property type="entry name" value="MerR_1"/>
    <property type="match status" value="1"/>
</dbReference>
<dbReference type="InterPro" id="IPR000551">
    <property type="entry name" value="MerR-type_HTH_dom"/>
</dbReference>
<protein>
    <submittedName>
        <fullName evidence="5">DNA-binding transcriptional regulator, MerR family</fullName>
    </submittedName>
</protein>
<keyword evidence="6" id="KW-1185">Reference proteome</keyword>
<evidence type="ECO:0000256" key="2">
    <source>
        <dbReference type="ARBA" id="ARBA00023125"/>
    </source>
</evidence>
<gene>
    <name evidence="5" type="ORF">SAMN02745136_04482</name>
</gene>
<dbReference type="OrthoDB" id="2043087at2"/>
<dbReference type="STRING" id="1121322.SAMN02745136_04482"/>
<sequence length="319" mass="37917">MGKLIKIREVSLQYDITTRALKYYEDMGLIQSTKSDDYAYRLYDENAIKRLEQILILRKLNIKIKDIQRIFHSEGSEVVLEILGQKVTDIDDEAALLHELKEIVIDFIRQIEQFDFYNGSDVKLLYEKAREVERQLVNVDYGGNPSTVKRLLDVTEKLEKKPDVRIIELPKCRMITSGEGDKETLRRFDILWSRLDMKRKDHFFPRDFMWWDEERNVSIWWYAIEDWVTEEDTKGFEIFEFEGGFYAAGICRQDDYSDGMRVYEGIKAWVSEHESFELDERPGHRHLWHVVGPKDTNKRLGYRQLEIFVPIELVGTGRK</sequence>
<accession>A0A1M6Z6K4</accession>
<dbReference type="Gene3D" id="1.10.1660.10">
    <property type="match status" value="1"/>
</dbReference>